<dbReference type="PANTHER" id="PTHR32278:SF111">
    <property type="entry name" value="F-BOX PROTEIN PP2-B12-RELATED"/>
    <property type="match status" value="1"/>
</dbReference>
<dbReference type="InterPro" id="IPR036047">
    <property type="entry name" value="F-box-like_dom_sf"/>
</dbReference>
<reference evidence="1 2" key="1">
    <citation type="journal article" date="2018" name="Nat. Genet.">
        <title>The Rosa genome provides new insights in the design of modern roses.</title>
        <authorList>
            <person name="Bendahmane M."/>
        </authorList>
    </citation>
    <scope>NUCLEOTIDE SEQUENCE [LARGE SCALE GENOMIC DNA]</scope>
    <source>
        <strain evidence="2">cv. Old Blush</strain>
    </source>
</reference>
<dbReference type="CDD" id="cd22162">
    <property type="entry name" value="F-box_AtSKIP3-like"/>
    <property type="match status" value="1"/>
</dbReference>
<dbReference type="SUPFAM" id="SSF81383">
    <property type="entry name" value="F-box domain"/>
    <property type="match status" value="1"/>
</dbReference>
<sequence length="92" mass="10001">MMQHLDLQALPEGCIANVISLTSPPDACRLSVLSWVIRLAAESDAVWDKFLPPETHEILSHSATASAAKSKKELYMSLSHSPVLIDDGTMVI</sequence>
<gene>
    <name evidence="1" type="ORF">RchiOBHm_Chr3g0448511</name>
</gene>
<evidence type="ECO:0000313" key="1">
    <source>
        <dbReference type="EMBL" id="PRQ41594.1"/>
    </source>
</evidence>
<accession>A0A2P6R586</accession>
<proteinExistence type="predicted"/>
<dbReference type="Gramene" id="PRQ41594">
    <property type="protein sequence ID" value="PRQ41594"/>
    <property type="gene ID" value="RchiOBHm_Chr3g0448511"/>
</dbReference>
<dbReference type="EMBL" id="PDCK01000041">
    <property type="protein sequence ID" value="PRQ41594.1"/>
    <property type="molecule type" value="Genomic_DNA"/>
</dbReference>
<protein>
    <submittedName>
        <fullName evidence="1">Putative F-box domain-containing protein</fullName>
    </submittedName>
</protein>
<comment type="caution">
    <text evidence="1">The sequence shown here is derived from an EMBL/GenBank/DDBJ whole genome shotgun (WGS) entry which is preliminary data.</text>
</comment>
<dbReference type="Proteomes" id="UP000238479">
    <property type="component" value="Chromosome 3"/>
</dbReference>
<dbReference type="STRING" id="74649.A0A2P6R586"/>
<name>A0A2P6R586_ROSCH</name>
<dbReference type="AlphaFoldDB" id="A0A2P6R586"/>
<evidence type="ECO:0000313" key="2">
    <source>
        <dbReference type="Proteomes" id="UP000238479"/>
    </source>
</evidence>
<dbReference type="OMA" id="LPEECIF"/>
<dbReference type="PANTHER" id="PTHR32278">
    <property type="entry name" value="F-BOX DOMAIN-CONTAINING PROTEIN"/>
    <property type="match status" value="1"/>
</dbReference>
<organism evidence="1 2">
    <name type="scientific">Rosa chinensis</name>
    <name type="common">China rose</name>
    <dbReference type="NCBI Taxonomy" id="74649"/>
    <lineage>
        <taxon>Eukaryota</taxon>
        <taxon>Viridiplantae</taxon>
        <taxon>Streptophyta</taxon>
        <taxon>Embryophyta</taxon>
        <taxon>Tracheophyta</taxon>
        <taxon>Spermatophyta</taxon>
        <taxon>Magnoliopsida</taxon>
        <taxon>eudicotyledons</taxon>
        <taxon>Gunneridae</taxon>
        <taxon>Pentapetalae</taxon>
        <taxon>rosids</taxon>
        <taxon>fabids</taxon>
        <taxon>Rosales</taxon>
        <taxon>Rosaceae</taxon>
        <taxon>Rosoideae</taxon>
        <taxon>Rosoideae incertae sedis</taxon>
        <taxon>Rosa</taxon>
    </lineage>
</organism>
<keyword evidence="2" id="KW-1185">Reference proteome</keyword>